<gene>
    <name evidence="11" type="ORF">CCAN12_640012</name>
</gene>
<dbReference type="InterPro" id="IPR023058">
    <property type="entry name" value="PPIase_PpiC_CS"/>
</dbReference>
<reference evidence="11 12" key="1">
    <citation type="submission" date="2015-01" db="EMBL/GenBank/DDBJ databases">
        <authorList>
            <person name="Xiang T."/>
            <person name="Song Y."/>
            <person name="Huang L."/>
            <person name="Wang B."/>
            <person name="Wu P."/>
        </authorList>
    </citation>
    <scope>NUCLEOTIDE SEQUENCE [LARGE SCALE GENOMIC DNA]</scope>
    <source>
        <strain evidence="11 12">Cc12</strain>
    </source>
</reference>
<keyword evidence="2" id="KW-1003">Cell membrane</keyword>
<dbReference type="GeneID" id="69580946"/>
<name>A0A0B7HBP8_9FLAO</name>
<evidence type="ECO:0000256" key="9">
    <source>
        <dbReference type="ARBA" id="ARBA00040743"/>
    </source>
</evidence>
<dbReference type="AlphaFoldDB" id="A0A0B7HBP8"/>
<dbReference type="SUPFAM" id="SSF54534">
    <property type="entry name" value="FKBP-like"/>
    <property type="match status" value="1"/>
</dbReference>
<dbReference type="GO" id="GO:0003755">
    <property type="term" value="F:peptidyl-prolyl cis-trans isomerase activity"/>
    <property type="evidence" value="ECO:0007669"/>
    <property type="project" value="InterPro"/>
</dbReference>
<organism evidence="11 12">
    <name type="scientific">Capnocytophaga canimorsus</name>
    <dbReference type="NCBI Taxonomy" id="28188"/>
    <lineage>
        <taxon>Bacteria</taxon>
        <taxon>Pseudomonadati</taxon>
        <taxon>Bacteroidota</taxon>
        <taxon>Flavobacteriia</taxon>
        <taxon>Flavobacteriales</taxon>
        <taxon>Flavobacteriaceae</taxon>
        <taxon>Capnocytophaga</taxon>
    </lineage>
</organism>
<proteinExistence type="inferred from homology"/>
<keyword evidence="11" id="KW-0413">Isomerase</keyword>
<evidence type="ECO:0000256" key="3">
    <source>
        <dbReference type="ARBA" id="ARBA00022519"/>
    </source>
</evidence>
<dbReference type="Proteomes" id="UP000044026">
    <property type="component" value="Unassembled WGS sequence"/>
</dbReference>
<evidence type="ECO:0000256" key="4">
    <source>
        <dbReference type="ARBA" id="ARBA00022692"/>
    </source>
</evidence>
<evidence type="ECO:0000256" key="2">
    <source>
        <dbReference type="ARBA" id="ARBA00022475"/>
    </source>
</evidence>
<keyword evidence="3" id="KW-0997">Cell inner membrane</keyword>
<dbReference type="PROSITE" id="PS50198">
    <property type="entry name" value="PPIC_PPIASE_2"/>
    <property type="match status" value="1"/>
</dbReference>
<dbReference type="PANTHER" id="PTHR47529:SF1">
    <property type="entry name" value="PERIPLASMIC CHAPERONE PPID"/>
    <property type="match status" value="1"/>
</dbReference>
<dbReference type="Pfam" id="PF13616">
    <property type="entry name" value="Rotamase_3"/>
    <property type="match status" value="1"/>
</dbReference>
<dbReference type="Gene3D" id="3.10.50.40">
    <property type="match status" value="2"/>
</dbReference>
<keyword evidence="5" id="KW-1133">Transmembrane helix</keyword>
<evidence type="ECO:0000256" key="1">
    <source>
        <dbReference type="ARBA" id="ARBA00004382"/>
    </source>
</evidence>
<evidence type="ECO:0000256" key="10">
    <source>
        <dbReference type="ARBA" id="ARBA00042775"/>
    </source>
</evidence>
<evidence type="ECO:0000313" key="12">
    <source>
        <dbReference type="Proteomes" id="UP000044026"/>
    </source>
</evidence>
<evidence type="ECO:0000256" key="7">
    <source>
        <dbReference type="ARBA" id="ARBA00023186"/>
    </source>
</evidence>
<dbReference type="SUPFAM" id="SSF109998">
    <property type="entry name" value="Triger factor/SurA peptide-binding domain-like"/>
    <property type="match status" value="1"/>
</dbReference>
<accession>A0A0B7HBP8</accession>
<dbReference type="InterPro" id="IPR027304">
    <property type="entry name" value="Trigger_fact/SurA_dom_sf"/>
</dbReference>
<protein>
    <recommendedName>
        <fullName evidence="9">Periplasmic chaperone PpiD</fullName>
    </recommendedName>
    <alternativeName>
        <fullName evidence="10">Periplasmic folding chaperone</fullName>
    </alternativeName>
</protein>
<evidence type="ECO:0000256" key="8">
    <source>
        <dbReference type="ARBA" id="ARBA00038408"/>
    </source>
</evidence>
<comment type="subcellular location">
    <subcellularLocation>
        <location evidence="1">Cell inner membrane</location>
        <topology evidence="1">Single-pass type II membrane protein</topology>
        <orientation evidence="1">Periplasmic side</orientation>
    </subcellularLocation>
</comment>
<dbReference type="GO" id="GO:0005886">
    <property type="term" value="C:plasma membrane"/>
    <property type="evidence" value="ECO:0007669"/>
    <property type="project" value="UniProtKB-SubCell"/>
</dbReference>
<keyword evidence="4" id="KW-0812">Transmembrane</keyword>
<dbReference type="InterPro" id="IPR046357">
    <property type="entry name" value="PPIase_dom_sf"/>
</dbReference>
<dbReference type="InterPro" id="IPR052029">
    <property type="entry name" value="PpiD_chaperone"/>
</dbReference>
<dbReference type="InterPro" id="IPR000297">
    <property type="entry name" value="PPIase_PpiC"/>
</dbReference>
<sequence length="706" mass="77892">MAILEKIRNRTVFLIVIIGLALFAFVISDVISSRGGGMNHPTEIGKVNGKEISTESFRFQVENLLRSVGGNATTMQAVNRVWDENVRNIVLNQQFEKLGLSVEKDQILSVLSKNQAIAQNPEFQNEFGVFDASKFVNYIAMLKSSNPALYEQWRMQEEGIVEMAKQQTYFNLIRSGLGVTQAEAEMAYHQENDKADIKYVTLQYSSIADSTINVSDKDIKAYIKKHEKEFEREAYRNIQYVVVNEMASEQDKQAIKDELVALLQPSIVYNSQTKSNDTISGFAKTNRIADFVAKNSQLPYDSLFVGKSQLPVAFADTLFALPKGAIYGPYEDAGYYKISRMIDKQANGSVEASHILIAYQGSQAANPNTSLTKEQAKAKAEELLAKAKVKDADFAALARENSDDPSASIRGGDLGFFQRGMMVKPFEDFAFSNPIGYMGVVETDFGFHVIKITNKAEAVKLATIAQKIEASDATTNELFTKVTRFEMDANEDVKNFGAVASKSELSVLRADNLNANDEYIIGLGNNRQIVQWAFTKDTKVGEIKRFQTPTGYVVAQLTKKAEKGISTTEEAAPFVKPILIRQKKAELLAEKMKGASLEEIASANKTQVQSANALTMNNPIIIGVGREPKVVGTAFGLKSGQVSKPIEGENGVYVVEVSSTQPATALSEYKAFAQSIENLRTGRASQEVYNALLKASDIEDNRSSIY</sequence>
<evidence type="ECO:0000313" key="11">
    <source>
        <dbReference type="EMBL" id="CEN35999.1"/>
    </source>
</evidence>
<evidence type="ECO:0000256" key="5">
    <source>
        <dbReference type="ARBA" id="ARBA00022989"/>
    </source>
</evidence>
<keyword evidence="6" id="KW-0472">Membrane</keyword>
<dbReference type="Pfam" id="PF13145">
    <property type="entry name" value="Rotamase_2"/>
    <property type="match status" value="1"/>
</dbReference>
<dbReference type="Pfam" id="PF13623">
    <property type="entry name" value="SurA_N_2"/>
    <property type="match status" value="1"/>
</dbReference>
<dbReference type="RefSeq" id="WP_042000060.1">
    <property type="nucleotide sequence ID" value="NZ_CP022382.1"/>
</dbReference>
<dbReference type="EMBL" id="CDOE01000061">
    <property type="protein sequence ID" value="CEN35999.1"/>
    <property type="molecule type" value="Genomic_DNA"/>
</dbReference>
<dbReference type="PROSITE" id="PS01096">
    <property type="entry name" value="PPIC_PPIASE_1"/>
    <property type="match status" value="1"/>
</dbReference>
<comment type="similarity">
    <text evidence="8">Belongs to the PpiD chaperone family.</text>
</comment>
<dbReference type="PANTHER" id="PTHR47529">
    <property type="entry name" value="PEPTIDYL-PROLYL CIS-TRANS ISOMERASE D"/>
    <property type="match status" value="1"/>
</dbReference>
<keyword evidence="7" id="KW-0143">Chaperone</keyword>
<evidence type="ECO:0000256" key="6">
    <source>
        <dbReference type="ARBA" id="ARBA00023136"/>
    </source>
</evidence>